<dbReference type="Pfam" id="PF10294">
    <property type="entry name" value="Methyltransf_16"/>
    <property type="match status" value="1"/>
</dbReference>
<proteinExistence type="predicted"/>
<gene>
    <name evidence="1" type="ORF">BT62DRAFT_995429</name>
</gene>
<dbReference type="AlphaFoldDB" id="A0A9P7VPQ7"/>
<dbReference type="OrthoDB" id="413520at2759"/>
<dbReference type="PANTHER" id="PTHR14614">
    <property type="entry name" value="HEPATOCELLULAR CARCINOMA-ASSOCIATED ANTIGEN"/>
    <property type="match status" value="1"/>
</dbReference>
<dbReference type="InterPro" id="IPR029063">
    <property type="entry name" value="SAM-dependent_MTases_sf"/>
</dbReference>
<evidence type="ECO:0008006" key="3">
    <source>
        <dbReference type="Google" id="ProtNLM"/>
    </source>
</evidence>
<sequence>MFYYISFLRPPPSNASLSGKLSITPQIANDLRTEFYLGTQDIFYIWSSSLGTQTRPNKLTTWRREQAYKEILVPLPPLVREGQEWTLILTASAKASDAIVDLQDSTVVGRAPFGVSSMPVRFGRSSAIEKKQEMIERVYALHRGTMKITEQTSFDLDKKTWDSGIGLSSWLVTKSRLGQLPEELRFALFSKESRNIIELGAGTGVLSLTLAALRSSANEQDDSKSRIVTTDLESAIPLLEHNIAANRHLFTSGSAHPKASVLDWDEDLPDYIQSITAGFDAIIMADVTYNTSSFSALVRTLSSLIAMSAKRPLVLLGYKERDEAERTIWVMAEEIGIHFRKVDEIVGSGGDPIEVWIGEVNRRQETKTTVTGRTKKPTN</sequence>
<dbReference type="Gene3D" id="3.40.50.150">
    <property type="entry name" value="Vaccinia Virus protein VP39"/>
    <property type="match status" value="1"/>
</dbReference>
<dbReference type="PANTHER" id="PTHR14614:SF162">
    <property type="entry name" value="EXPRESSED PROTEIN"/>
    <property type="match status" value="1"/>
</dbReference>
<protein>
    <recommendedName>
        <fullName evidence="3">Methyltransferase-domain-containing protein</fullName>
    </recommendedName>
</protein>
<dbReference type="RefSeq" id="XP_043037930.1">
    <property type="nucleotide sequence ID" value="XM_043190523.1"/>
</dbReference>
<dbReference type="GO" id="GO:0008757">
    <property type="term" value="F:S-adenosylmethionine-dependent methyltransferase activity"/>
    <property type="evidence" value="ECO:0007669"/>
    <property type="project" value="UniProtKB-ARBA"/>
</dbReference>
<keyword evidence="2" id="KW-1185">Reference proteome</keyword>
<dbReference type="SUPFAM" id="SSF53335">
    <property type="entry name" value="S-adenosyl-L-methionine-dependent methyltransferases"/>
    <property type="match status" value="1"/>
</dbReference>
<organism evidence="1 2">
    <name type="scientific">Guyanagaster necrorhizus</name>
    <dbReference type="NCBI Taxonomy" id="856835"/>
    <lineage>
        <taxon>Eukaryota</taxon>
        <taxon>Fungi</taxon>
        <taxon>Dikarya</taxon>
        <taxon>Basidiomycota</taxon>
        <taxon>Agaricomycotina</taxon>
        <taxon>Agaricomycetes</taxon>
        <taxon>Agaricomycetidae</taxon>
        <taxon>Agaricales</taxon>
        <taxon>Marasmiineae</taxon>
        <taxon>Physalacriaceae</taxon>
        <taxon>Guyanagaster</taxon>
    </lineage>
</organism>
<dbReference type="EMBL" id="MU250540">
    <property type="protein sequence ID" value="KAG7444430.1"/>
    <property type="molecule type" value="Genomic_DNA"/>
</dbReference>
<evidence type="ECO:0000313" key="1">
    <source>
        <dbReference type="EMBL" id="KAG7444430.1"/>
    </source>
</evidence>
<dbReference type="Proteomes" id="UP000812287">
    <property type="component" value="Unassembled WGS sequence"/>
</dbReference>
<reference evidence="1" key="1">
    <citation type="submission" date="2020-11" db="EMBL/GenBank/DDBJ databases">
        <title>Adaptations for nitrogen fixation in a non-lichenized fungal sporocarp promotes dispersal by wood-feeding termites.</title>
        <authorList>
            <consortium name="DOE Joint Genome Institute"/>
            <person name="Koch R.A."/>
            <person name="Yoon G."/>
            <person name="Arayal U."/>
            <person name="Lail K."/>
            <person name="Amirebrahimi M."/>
            <person name="Labutti K."/>
            <person name="Lipzen A."/>
            <person name="Riley R."/>
            <person name="Barry K."/>
            <person name="Henrissat B."/>
            <person name="Grigoriev I.V."/>
            <person name="Herr J.R."/>
            <person name="Aime M.C."/>
        </authorList>
    </citation>
    <scope>NUCLEOTIDE SEQUENCE</scope>
    <source>
        <strain evidence="1">MCA 3950</strain>
    </source>
</reference>
<name>A0A9P7VPQ7_9AGAR</name>
<comment type="caution">
    <text evidence="1">The sequence shown here is derived from an EMBL/GenBank/DDBJ whole genome shotgun (WGS) entry which is preliminary data.</text>
</comment>
<dbReference type="GO" id="GO:0005634">
    <property type="term" value="C:nucleus"/>
    <property type="evidence" value="ECO:0007669"/>
    <property type="project" value="TreeGrafter"/>
</dbReference>
<dbReference type="GeneID" id="66112820"/>
<accession>A0A9P7VPQ7</accession>
<dbReference type="GO" id="GO:0005737">
    <property type="term" value="C:cytoplasm"/>
    <property type="evidence" value="ECO:0007669"/>
    <property type="project" value="TreeGrafter"/>
</dbReference>
<dbReference type="InterPro" id="IPR019410">
    <property type="entry name" value="Methyltransf_16"/>
</dbReference>
<evidence type="ECO:0000313" key="2">
    <source>
        <dbReference type="Proteomes" id="UP000812287"/>
    </source>
</evidence>